<dbReference type="Pfam" id="PF19276">
    <property type="entry name" value="HD_assoc_2"/>
    <property type="match status" value="1"/>
</dbReference>
<dbReference type="SUPFAM" id="SSF109604">
    <property type="entry name" value="HD-domain/PDEase-like"/>
    <property type="match status" value="1"/>
</dbReference>
<feature type="domain" description="HD/PDEase" evidence="1">
    <location>
        <begin position="44"/>
        <end position="191"/>
    </location>
</feature>
<evidence type="ECO:0000313" key="3">
    <source>
        <dbReference type="Proteomes" id="UP000248044"/>
    </source>
</evidence>
<dbReference type="SMART" id="SM00471">
    <property type="entry name" value="HDc"/>
    <property type="match status" value="1"/>
</dbReference>
<dbReference type="AlphaFoldDB" id="A0A2U9IHA8"/>
<reference evidence="2 3" key="1">
    <citation type="submission" date="2018-05" db="EMBL/GenBank/DDBJ databases">
        <title>Complete Genome Sequences of Extremely Thermoacidophilic, Metal-Mobilizing Type-Strain Members of the Archaeal Family Sulfolobaceae: Acidianus brierleyi DSM-1651T, Acidianus sulfidivorans DSM-18786T, Metallosphaera hakonensis DSM-7519T, and Metallosphaera prunae DSM-10039T.</title>
        <authorList>
            <person name="Counts J.A."/>
            <person name="Kelly R.M."/>
        </authorList>
    </citation>
    <scope>NUCLEOTIDE SEQUENCE [LARGE SCALE GENOMIC DNA]</scope>
    <source>
        <strain evidence="2 3">DSM 1651</strain>
    </source>
</reference>
<dbReference type="Pfam" id="PF01966">
    <property type="entry name" value="HD"/>
    <property type="match status" value="1"/>
</dbReference>
<dbReference type="GO" id="GO:0008832">
    <property type="term" value="F:dGTPase activity"/>
    <property type="evidence" value="ECO:0007669"/>
    <property type="project" value="TreeGrafter"/>
</dbReference>
<keyword evidence="3" id="KW-1185">Reference proteome</keyword>
<dbReference type="OrthoDB" id="8895at2157"/>
<dbReference type="Proteomes" id="UP000248044">
    <property type="component" value="Chromosome"/>
</dbReference>
<evidence type="ECO:0000313" key="2">
    <source>
        <dbReference type="EMBL" id="AWR95391.1"/>
    </source>
</evidence>
<dbReference type="PANTHER" id="PTHR11373">
    <property type="entry name" value="DEOXYNUCLEOSIDE TRIPHOSPHATE TRIPHOSPHOHYDROLASE"/>
    <property type="match status" value="1"/>
</dbReference>
<accession>A0A2U9IHA8</accession>
<evidence type="ECO:0000259" key="1">
    <source>
        <dbReference type="SMART" id="SM00471"/>
    </source>
</evidence>
<dbReference type="EMBL" id="CP029289">
    <property type="protein sequence ID" value="AWR95391.1"/>
    <property type="molecule type" value="Genomic_DNA"/>
</dbReference>
<dbReference type="GO" id="GO:0006203">
    <property type="term" value="P:dGTP catabolic process"/>
    <property type="evidence" value="ECO:0007669"/>
    <property type="project" value="TreeGrafter"/>
</dbReference>
<dbReference type="Gene3D" id="1.10.3210.10">
    <property type="entry name" value="Hypothetical protein af1432"/>
    <property type="match status" value="1"/>
</dbReference>
<name>A0A2U9IHA8_9CREN</name>
<dbReference type="GeneID" id="36833106"/>
<dbReference type="RefSeq" id="WP_110271269.1">
    <property type="nucleotide sequence ID" value="NZ_CP029289.2"/>
</dbReference>
<protein>
    <submittedName>
        <fullName evidence="2">Interferon-gamma inducible protein</fullName>
    </submittedName>
</protein>
<sequence length="413" mass="48794">MVKYIRDPIYGIIEIDENYINSPYFQRLRYIIQNGMAYLVFPSMRHSRFEHSLGTRYIASKLLNKILNNITQDDKSKILELAMYHDIGHFPFSHTFEFATEILKYLNKNKYDQLIRLTGFIKGLAKLHEMMGIRVLKEMNKNDIADLMSKVYNIEPSNNSEVVKIAKLIINSELDADRLDYLQRDSYYSGAKFGIIDPERIINEMRICANGYIFPPKAIDDLEHFFLARFHMYSSVYNHVVIEIFNRIMAYFIAYAISNDDINIPTNVQEFIDFTDDKIISILRVKKNDYEPLYNAIINRRRYLRSTLEGKTAEQLIQLLDQEKVAKDFFNDIIFPYEGKIIIGKTEIETKRSDIYIERTIGSYQNNTEFEREDIVKLPDRYRIHIAVYDESLKKEVSRYFSKNFNIGLTFKS</sequence>
<proteinExistence type="predicted"/>
<dbReference type="CDD" id="cd00077">
    <property type="entry name" value="HDc"/>
    <property type="match status" value="1"/>
</dbReference>
<dbReference type="InterPro" id="IPR003607">
    <property type="entry name" value="HD/PDEase_dom"/>
</dbReference>
<dbReference type="InterPro" id="IPR006674">
    <property type="entry name" value="HD_domain"/>
</dbReference>
<dbReference type="PANTHER" id="PTHR11373:SF4">
    <property type="entry name" value="DEOXYNUCLEOSIDE TRIPHOSPHATE TRIPHOSPHOHYDROLASE SAMHD1"/>
    <property type="match status" value="1"/>
</dbReference>
<dbReference type="InterPro" id="IPR050135">
    <property type="entry name" value="dGTPase-like"/>
</dbReference>
<organism evidence="2 3">
    <name type="scientific">Acidianus brierleyi</name>
    <dbReference type="NCBI Taxonomy" id="41673"/>
    <lineage>
        <taxon>Archaea</taxon>
        <taxon>Thermoproteota</taxon>
        <taxon>Thermoprotei</taxon>
        <taxon>Sulfolobales</taxon>
        <taxon>Sulfolobaceae</taxon>
        <taxon>Acidianus</taxon>
    </lineage>
</organism>
<dbReference type="KEGG" id="abri:DFR85_13080"/>
<dbReference type="InterPro" id="IPR045509">
    <property type="entry name" value="HD_assoc_2"/>
</dbReference>
<gene>
    <name evidence="2" type="ORF">DFR85_13080</name>
</gene>